<dbReference type="Proteomes" id="UP000257559">
    <property type="component" value="Chromosome"/>
</dbReference>
<dbReference type="EMBL" id="LS991951">
    <property type="protein sequence ID" value="SYV97224.1"/>
    <property type="molecule type" value="Genomic_DNA"/>
</dbReference>
<evidence type="ECO:0000313" key="6">
    <source>
        <dbReference type="Proteomes" id="UP000257559"/>
    </source>
</evidence>
<accession>A0A3B0PV51</accession>
<keyword evidence="3" id="KW-0238">DNA-binding</keyword>
<dbReference type="InterPro" id="IPR044946">
    <property type="entry name" value="Restrct_endonuc_typeI_TRD_sf"/>
</dbReference>
<dbReference type="GO" id="GO:0009307">
    <property type="term" value="P:DNA restriction-modification system"/>
    <property type="evidence" value="ECO:0007669"/>
    <property type="project" value="UniProtKB-KW"/>
</dbReference>
<feature type="domain" description="Type I restriction modification DNA specificity" evidence="4">
    <location>
        <begin position="7"/>
        <end position="61"/>
    </location>
</feature>
<protein>
    <recommendedName>
        <fullName evidence="4">Type I restriction modification DNA specificity domain-containing protein</fullName>
    </recommendedName>
</protein>
<name>A0A3B0PV51_9BACT</name>
<dbReference type="GO" id="GO:0003677">
    <property type="term" value="F:DNA binding"/>
    <property type="evidence" value="ECO:0007669"/>
    <property type="project" value="UniProtKB-KW"/>
</dbReference>
<dbReference type="InterPro" id="IPR052021">
    <property type="entry name" value="Type-I_RS_S_subunit"/>
</dbReference>
<evidence type="ECO:0000256" key="3">
    <source>
        <dbReference type="ARBA" id="ARBA00023125"/>
    </source>
</evidence>
<comment type="similarity">
    <text evidence="1">Belongs to the type-I restriction system S methylase family.</text>
</comment>
<evidence type="ECO:0000259" key="4">
    <source>
        <dbReference type="Pfam" id="PF01420"/>
    </source>
</evidence>
<proteinExistence type="inferred from homology"/>
<keyword evidence="2" id="KW-0680">Restriction system</keyword>
<reference evidence="6" key="1">
    <citation type="submission" date="2018-06" db="EMBL/GenBank/DDBJ databases">
        <authorList>
            <consortium name="Pathogen Informatics"/>
        </authorList>
    </citation>
    <scope>NUCLEOTIDE SEQUENCE [LARGE SCALE GENOMIC DNA]</scope>
    <source>
        <strain evidence="6">NCTC10132</strain>
    </source>
</reference>
<dbReference type="InterPro" id="IPR000055">
    <property type="entry name" value="Restrct_endonuc_typeI_TRD"/>
</dbReference>
<organism evidence="5 6">
    <name type="scientific">Mycoplasmopsis edwardii</name>
    <dbReference type="NCBI Taxonomy" id="53558"/>
    <lineage>
        <taxon>Bacteria</taxon>
        <taxon>Bacillati</taxon>
        <taxon>Mycoplasmatota</taxon>
        <taxon>Mycoplasmoidales</taxon>
        <taxon>Metamycoplasmataceae</taxon>
        <taxon>Mycoplasmopsis</taxon>
    </lineage>
</organism>
<dbReference type="PANTHER" id="PTHR30408:SF12">
    <property type="entry name" value="TYPE I RESTRICTION ENZYME MJAVIII SPECIFICITY SUBUNIT"/>
    <property type="match status" value="1"/>
</dbReference>
<feature type="non-terminal residue" evidence="5">
    <location>
        <position position="90"/>
    </location>
</feature>
<dbReference type="Gene3D" id="3.90.220.20">
    <property type="entry name" value="DNA methylase specificity domains"/>
    <property type="match status" value="1"/>
</dbReference>
<dbReference type="KEGG" id="medw:NCTC10132_00583"/>
<evidence type="ECO:0000313" key="5">
    <source>
        <dbReference type="EMBL" id="SYV97224.1"/>
    </source>
</evidence>
<dbReference type="AlphaFoldDB" id="A0A3B0PV51"/>
<dbReference type="SUPFAM" id="SSF116734">
    <property type="entry name" value="DNA methylase specificity domain"/>
    <property type="match status" value="1"/>
</dbReference>
<dbReference type="Pfam" id="PF01420">
    <property type="entry name" value="Methylase_S"/>
    <property type="match status" value="1"/>
</dbReference>
<keyword evidence="6" id="KW-1185">Reference proteome</keyword>
<dbReference type="PANTHER" id="PTHR30408">
    <property type="entry name" value="TYPE-1 RESTRICTION ENZYME ECOKI SPECIFICITY PROTEIN"/>
    <property type="match status" value="1"/>
</dbReference>
<gene>
    <name evidence="5" type="ORF">NCTC10132_00583</name>
</gene>
<sequence length="90" mass="10682">MRKKIILLAQGISRFNISKQKFMNINIDFPNINEQNKIGQTFRLLNNLITLHHRKLKAIENIKKTLLDKMFPDAKFKISSIKSKKFTHTW</sequence>
<evidence type="ECO:0000256" key="1">
    <source>
        <dbReference type="ARBA" id="ARBA00010923"/>
    </source>
</evidence>
<evidence type="ECO:0000256" key="2">
    <source>
        <dbReference type="ARBA" id="ARBA00022747"/>
    </source>
</evidence>